<reference evidence="2 3" key="1">
    <citation type="submission" date="2010-04" db="EMBL/GenBank/DDBJ databases">
        <title>The genome of Herbaspirillum seropedicae SmR1, an endophytic, nitrogen-fixing, plant-growth promoting beta-Proteobacteria.</title>
        <authorList>
            <person name="Pedrosa F.O."/>
            <person name="Monteiro R.A."/>
            <person name="Wassem R."/>
            <person name="Cruz L.M."/>
            <person name="Ayub R.A."/>
            <person name="Colauto N.B."/>
            <person name="Fernandez M.A."/>
            <person name="Fungaro M.H.P."/>
            <person name="Grisard E.C."/>
            <person name="Hungria M."/>
            <person name="Madeira H.M.F."/>
            <person name="Nodari R.O."/>
            <person name="Osaku C.A."/>
            <person name="Petzl-Erler M.L."/>
            <person name="Terenzi H."/>
            <person name="Vieira L.G.E."/>
            <person name="Almeida M.I.M."/>
            <person name="Alves L.R."/>
            <person name="Arantes O.M.N."/>
            <person name="Balsanelli E."/>
            <person name="Barcellos F.G."/>
            <person name="Baura V.A."/>
            <person name="Binde D.R."/>
            <person name="Campo R.J."/>
            <person name="Chubatsu L.S."/>
            <person name="Chueire L.M.O."/>
            <person name="Ciferri R.R."/>
            <person name="Correa L.C."/>
            <person name="da Conceicao Silva J.L."/>
            <person name="Dabul A.N.G."/>
            <person name="Dambros B.P."/>
            <person name="Faoro H."/>
            <person name="Favetti A."/>
            <person name="Friedermann G."/>
            <person name="Furlaneto M.C."/>
            <person name="Gasques L.S."/>
            <person name="Gimenes C.C.T."/>
            <person name="Gioppo N.M.R."/>
            <person name="Glienke-Blanco C."/>
            <person name="Godoy L.P."/>
            <person name="Guerra M.P."/>
            <person name="Karp S."/>
            <person name="Kava-Cordeiro V."/>
            <person name="Margarido V.P."/>
            <person name="Mathioni S.M."/>
            <person name="Menck-Soares M.A."/>
            <person name="Murace N.K."/>
            <person name="Nicolas M.F."/>
            <person name="Oliveira C.E.C."/>
            <person name="Pagnan N.A.B."/>
            <person name="Pamphile J.A."/>
            <person name="Patussi E.V."/>
            <person name="Pereira L.F.P."/>
            <person name="Pereira-Ferrari L."/>
            <person name="Pinto F.G.S."/>
            <person name="Precoma C."/>
            <person name="Prioli A.J."/>
            <person name="Prioli S.M.A.P."/>
            <person name="Raittz R.T."/>
            <person name="Ramos H.J.O."/>
            <person name="Ribeiro E.M.S.F."/>
            <person name="Rigo L.U."/>
            <person name="Rocha C.L.M.S.C."/>
            <person name="Rocha S.N."/>
            <person name="Santos K."/>
            <person name="Satori D."/>
            <person name="Silva A.G."/>
            <person name="Simao R.C.G."/>
            <person name="Soares M.A.M."/>
            <person name="Souza E.M."/>
            <person name="Steffens M.B.R."/>
            <person name="Steindel M."/>
            <person name="Tadra-Sfeir M.Z."/>
            <person name="Takahashi E.K."/>
            <person name="Torres R.A."/>
            <person name="Valle J.S."/>
            <person name="Vernal J.I."/>
            <person name="Vilas-Boas L.A."/>
            <person name="Watanabe M.A.E."/>
            <person name="Weiss V.A."/>
            <person name="Yates M.A."/>
            <person name="Souza E.M."/>
        </authorList>
    </citation>
    <scope>NUCLEOTIDE SEQUENCE [LARGE SCALE GENOMIC DNA]</scope>
    <source>
        <strain evidence="2 3">SmR1</strain>
    </source>
</reference>
<dbReference type="Gene3D" id="3.10.20.860">
    <property type="match status" value="1"/>
</dbReference>
<feature type="region of interest" description="Disordered" evidence="1">
    <location>
        <begin position="141"/>
        <end position="160"/>
    </location>
</feature>
<keyword evidence="3" id="KW-1185">Reference proteome</keyword>
<dbReference type="InterPro" id="IPR032758">
    <property type="entry name" value="MqsA/HigA-2"/>
</dbReference>
<dbReference type="AlphaFoldDB" id="D8IX28"/>
<dbReference type="eggNOG" id="COG2944">
    <property type="taxonomic scope" value="Bacteria"/>
</dbReference>
<dbReference type="STRING" id="757424.Hsero_4599"/>
<gene>
    <name evidence="2" type="ordered locus">Hsero_4599</name>
</gene>
<dbReference type="NCBIfam" id="TIGR03830">
    <property type="entry name" value="CxxCG_CxxCG_HTH"/>
    <property type="match status" value="1"/>
</dbReference>
<evidence type="ECO:0000313" key="2">
    <source>
        <dbReference type="EMBL" id="ADJ66065.1"/>
    </source>
</evidence>
<dbReference type="Pfam" id="PF15731">
    <property type="entry name" value="MqsA_antitoxin"/>
    <property type="match status" value="1"/>
</dbReference>
<organism evidence="2 3">
    <name type="scientific">Herbaspirillum seropedicae (strain SmR1)</name>
    <dbReference type="NCBI Taxonomy" id="757424"/>
    <lineage>
        <taxon>Bacteria</taxon>
        <taxon>Pseudomonadati</taxon>
        <taxon>Pseudomonadota</taxon>
        <taxon>Betaproteobacteria</taxon>
        <taxon>Burkholderiales</taxon>
        <taxon>Oxalobacteraceae</taxon>
        <taxon>Herbaspirillum</taxon>
    </lineage>
</organism>
<dbReference type="EMBL" id="CP002039">
    <property type="protein sequence ID" value="ADJ66065.1"/>
    <property type="molecule type" value="Genomic_DNA"/>
</dbReference>
<protein>
    <submittedName>
        <fullName evidence="2">Transcription regulator protein</fullName>
    </submittedName>
</protein>
<evidence type="ECO:0000313" key="3">
    <source>
        <dbReference type="Proteomes" id="UP000000329"/>
    </source>
</evidence>
<dbReference type="CDD" id="cd12870">
    <property type="entry name" value="MqsA"/>
    <property type="match status" value="1"/>
</dbReference>
<dbReference type="NCBIfam" id="TIGR03831">
    <property type="entry name" value="YgiT_finger"/>
    <property type="match status" value="1"/>
</dbReference>
<dbReference type="Gene3D" id="1.10.260.40">
    <property type="entry name" value="lambda repressor-like DNA-binding domains"/>
    <property type="match status" value="1"/>
</dbReference>
<proteinExistence type="predicted"/>
<dbReference type="Proteomes" id="UP000000329">
    <property type="component" value="Chromosome"/>
</dbReference>
<sequence>MKCPHCGGAHLIRDTRDLPYAYKGETTVIATVTGDYCPRCGECLPTIEEEARISAEALAFNKEINAGMIDPAEIISTREALQLGQREASLLFGGGINAFNRYEAGKIQPPRALVLLLRLLRKHPELLSELRADAGMSARGQAVHSVQEAGAGRLRTRSRK</sequence>
<dbReference type="InterPro" id="IPR010982">
    <property type="entry name" value="Lambda_DNA-bd_dom_sf"/>
</dbReference>
<dbReference type="GO" id="GO:0003677">
    <property type="term" value="F:DNA binding"/>
    <property type="evidence" value="ECO:0007669"/>
    <property type="project" value="InterPro"/>
</dbReference>
<dbReference type="InterPro" id="IPR022452">
    <property type="entry name" value="MqsA"/>
</dbReference>
<dbReference type="InterPro" id="IPR022453">
    <property type="entry name" value="Znf_MqsA-type"/>
</dbReference>
<dbReference type="KEGG" id="hse:Hsero_4599"/>
<accession>D8IX28</accession>
<dbReference type="HOGENOM" id="CLU_115776_1_1_4"/>
<dbReference type="OrthoDB" id="8724591at2"/>
<evidence type="ECO:0000256" key="1">
    <source>
        <dbReference type="SAM" id="MobiDB-lite"/>
    </source>
</evidence>
<name>D8IX28_HERSS</name>